<evidence type="ECO:0000313" key="2">
    <source>
        <dbReference type="Proteomes" id="UP001187192"/>
    </source>
</evidence>
<comment type="caution">
    <text evidence="1">The sequence shown here is derived from an EMBL/GenBank/DDBJ whole genome shotgun (WGS) entry which is preliminary data.</text>
</comment>
<accession>A0AA88JDL3</accession>
<keyword evidence="2" id="KW-1185">Reference proteome</keyword>
<dbReference type="Proteomes" id="UP001187192">
    <property type="component" value="Unassembled WGS sequence"/>
</dbReference>
<gene>
    <name evidence="1" type="ORF">TIFTF001_038981</name>
</gene>
<dbReference type="EMBL" id="BTGU01000975">
    <property type="protein sequence ID" value="GMN69935.1"/>
    <property type="molecule type" value="Genomic_DNA"/>
</dbReference>
<dbReference type="AlphaFoldDB" id="A0AA88JDL3"/>
<name>A0AA88JDL3_FICCA</name>
<protein>
    <submittedName>
        <fullName evidence="1">Uncharacterized protein</fullName>
    </submittedName>
</protein>
<proteinExistence type="predicted"/>
<evidence type="ECO:0000313" key="1">
    <source>
        <dbReference type="EMBL" id="GMN69935.1"/>
    </source>
</evidence>
<organism evidence="1 2">
    <name type="scientific">Ficus carica</name>
    <name type="common">Common fig</name>
    <dbReference type="NCBI Taxonomy" id="3494"/>
    <lineage>
        <taxon>Eukaryota</taxon>
        <taxon>Viridiplantae</taxon>
        <taxon>Streptophyta</taxon>
        <taxon>Embryophyta</taxon>
        <taxon>Tracheophyta</taxon>
        <taxon>Spermatophyta</taxon>
        <taxon>Magnoliopsida</taxon>
        <taxon>eudicotyledons</taxon>
        <taxon>Gunneridae</taxon>
        <taxon>Pentapetalae</taxon>
        <taxon>rosids</taxon>
        <taxon>fabids</taxon>
        <taxon>Rosales</taxon>
        <taxon>Moraceae</taxon>
        <taxon>Ficeae</taxon>
        <taxon>Ficus</taxon>
    </lineage>
</organism>
<reference evidence="1" key="1">
    <citation type="submission" date="2023-07" db="EMBL/GenBank/DDBJ databases">
        <title>draft genome sequence of fig (Ficus carica).</title>
        <authorList>
            <person name="Takahashi T."/>
            <person name="Nishimura K."/>
        </authorList>
    </citation>
    <scope>NUCLEOTIDE SEQUENCE</scope>
</reference>
<sequence>MIKSASSLAISAGIESVSSFVIGVGKKRRHNDRIHLQLRIGTGTRFASSLAIRARACSRDRSYPSRRREIGRCNLSSDLFRFGLLHPRATMAKEIRFPPWPRCDVASPTRHLLRQRQNCVLMSKILDTTSDGITRRDQHCTVMLRLVTCKREALRSKGDTSRVSTKGTPMLKSVRDIDELAKKQSFGKEN</sequence>